<feature type="domain" description="HTH cro/C1-type" evidence="1">
    <location>
        <begin position="7"/>
        <end position="61"/>
    </location>
</feature>
<dbReference type="RefSeq" id="WP_216548523.1">
    <property type="nucleotide sequence ID" value="NZ_JAHLQO010000002.1"/>
</dbReference>
<keyword evidence="3" id="KW-1185">Reference proteome</keyword>
<dbReference type="EMBL" id="JAHLQO010000002">
    <property type="protein sequence ID" value="MBU5668670.1"/>
    <property type="molecule type" value="Genomic_DNA"/>
</dbReference>
<sequence>MNYSELLKYLFDISNLKLQDIADLLHYDKSYISKWMNGKSIPSISVASDINNELSLLFSEVLFFSENKNLVLDLLPPKQDFSTMSMFKKYLFNLLNSRYFEEFHKDNGNPLKYEGDNLVVIGEKNILDFLLSLFNSNIDRKKFVIYSTLPHKFMAKIFNHMNGLWLFSLKFPIELNILLNCTHKNNQLDDSFNYLKILGDISLYDINVFTKKDNQSYSYYLYVKDEFVIIYNEIINDKPVLITFSKNQELLKQLNISNNKLFKLANPILQTNDKFTYENFYYEKNLNKDLTLFTSYIDGCFIKPSDLKDLFNKYSIAPSQFNMLKNTTKLQGYSFKNTQSMIIINLISLFSSIEKNKISIGPYYLQLDKKDYINYLTSVYKILSELDNKKFFLIDSNYISNYNLDYFMSFVLSDNCIILKKLDPFDNKRFKYVVSTDASVISFFKYILTSIHETNYIKESKLTELKNLISSKIISLNLLDN</sequence>
<reference evidence="2 3" key="1">
    <citation type="submission" date="2021-06" db="EMBL/GenBank/DDBJ databases">
        <authorList>
            <person name="Sun Q."/>
            <person name="Li D."/>
        </authorList>
    </citation>
    <scope>NUCLEOTIDE SEQUENCE [LARGE SCALE GENOMIC DNA]</scope>
    <source>
        <strain evidence="2 3">MSJ-1</strain>
    </source>
</reference>
<organism evidence="2 3">
    <name type="scientific">Peptoniphilus ovalis</name>
    <dbReference type="NCBI Taxonomy" id="2841503"/>
    <lineage>
        <taxon>Bacteria</taxon>
        <taxon>Bacillati</taxon>
        <taxon>Bacillota</taxon>
        <taxon>Tissierellia</taxon>
        <taxon>Tissierellales</taxon>
        <taxon>Peptoniphilaceae</taxon>
        <taxon>Peptoniphilus</taxon>
    </lineage>
</organism>
<name>A0ABS6FHG2_9FIRM</name>
<dbReference type="Proteomes" id="UP000783742">
    <property type="component" value="Unassembled WGS sequence"/>
</dbReference>
<evidence type="ECO:0000259" key="1">
    <source>
        <dbReference type="PROSITE" id="PS50943"/>
    </source>
</evidence>
<dbReference type="CDD" id="cd00093">
    <property type="entry name" value="HTH_XRE"/>
    <property type="match status" value="1"/>
</dbReference>
<evidence type="ECO:0000313" key="3">
    <source>
        <dbReference type="Proteomes" id="UP000783742"/>
    </source>
</evidence>
<evidence type="ECO:0000313" key="2">
    <source>
        <dbReference type="EMBL" id="MBU5668670.1"/>
    </source>
</evidence>
<dbReference type="SMART" id="SM00530">
    <property type="entry name" value="HTH_XRE"/>
    <property type="match status" value="1"/>
</dbReference>
<dbReference type="InterPro" id="IPR001387">
    <property type="entry name" value="Cro/C1-type_HTH"/>
</dbReference>
<proteinExistence type="predicted"/>
<dbReference type="PROSITE" id="PS50943">
    <property type="entry name" value="HTH_CROC1"/>
    <property type="match status" value="1"/>
</dbReference>
<comment type="caution">
    <text evidence="2">The sequence shown here is derived from an EMBL/GenBank/DDBJ whole genome shotgun (WGS) entry which is preliminary data.</text>
</comment>
<gene>
    <name evidence="2" type="ORF">KQI68_02330</name>
</gene>
<protein>
    <submittedName>
        <fullName evidence="2">Helix-turn-helix domain-containing protein</fullName>
    </submittedName>
</protein>
<dbReference type="Pfam" id="PF01381">
    <property type="entry name" value="HTH_3"/>
    <property type="match status" value="1"/>
</dbReference>
<accession>A0ABS6FHG2</accession>